<dbReference type="InterPro" id="IPR003749">
    <property type="entry name" value="ThiS/MoaD-like"/>
</dbReference>
<dbReference type="GO" id="GO:0000166">
    <property type="term" value="F:nucleotide binding"/>
    <property type="evidence" value="ECO:0007669"/>
    <property type="project" value="UniProtKB-KW"/>
</dbReference>
<dbReference type="PANTHER" id="PTHR33359">
    <property type="entry name" value="MOLYBDOPTERIN SYNTHASE SULFUR CARRIER SUBUNIT"/>
    <property type="match status" value="1"/>
</dbReference>
<proteinExistence type="inferred from homology"/>
<dbReference type="PANTHER" id="PTHR33359:SF1">
    <property type="entry name" value="MOLYBDOPTERIN SYNTHASE SULFUR CARRIER SUBUNIT"/>
    <property type="match status" value="1"/>
</dbReference>
<reference evidence="5" key="1">
    <citation type="submission" date="2018-03" db="EMBL/GenBank/DDBJ databases">
        <title>Ecological and genomic features of two cosmopolitan and abundant freshwater picocyanobacteria.</title>
        <authorList>
            <person name="Cabello-Yeves P.J."/>
            <person name="Picazo A."/>
            <person name="Camacho A."/>
            <person name="Callieri C."/>
            <person name="Rosselli R."/>
            <person name="Roda-Garcia J."/>
            <person name="Coutinho F.H."/>
            <person name="Rodriguez-Valera F."/>
        </authorList>
    </citation>
    <scope>NUCLEOTIDE SEQUENCE [LARGE SCALE GENOMIC DNA]</scope>
    <source>
        <strain evidence="5">Tous</strain>
    </source>
</reference>
<dbReference type="GO" id="GO:0006777">
    <property type="term" value="P:Mo-molybdopterin cofactor biosynthetic process"/>
    <property type="evidence" value="ECO:0007669"/>
    <property type="project" value="InterPro"/>
</dbReference>
<evidence type="ECO:0000256" key="2">
    <source>
        <dbReference type="ARBA" id="ARBA00024200"/>
    </source>
</evidence>
<dbReference type="CDD" id="cd00754">
    <property type="entry name" value="Ubl_MoaD"/>
    <property type="match status" value="1"/>
</dbReference>
<keyword evidence="5" id="KW-1185">Reference proteome</keyword>
<evidence type="ECO:0000256" key="3">
    <source>
        <dbReference type="ARBA" id="ARBA00024247"/>
    </source>
</evidence>
<dbReference type="Pfam" id="PF02597">
    <property type="entry name" value="ThiS"/>
    <property type="match status" value="1"/>
</dbReference>
<dbReference type="AlphaFoldDB" id="A0A2P7ECX9"/>
<dbReference type="InterPro" id="IPR016155">
    <property type="entry name" value="Mopterin_synth/thiamin_S_b"/>
</dbReference>
<comment type="similarity">
    <text evidence="2">Belongs to the MoaD family.</text>
</comment>
<dbReference type="Gene3D" id="3.10.20.30">
    <property type="match status" value="1"/>
</dbReference>
<dbReference type="InterPro" id="IPR012675">
    <property type="entry name" value="Beta-grasp_dom_sf"/>
</dbReference>
<keyword evidence="1" id="KW-0547">Nucleotide-binding</keyword>
<accession>A0A2P7ECX9</accession>
<sequence>MHPMATDQIKVLLFARLSEQAGWREQNLPISKHSTPEAIWQQLKLGPPGVMPAQVRIAINQQFAALDTPLHPGDELAFMPAISGG</sequence>
<evidence type="ECO:0000313" key="5">
    <source>
        <dbReference type="Proteomes" id="UP000240206"/>
    </source>
</evidence>
<evidence type="ECO:0000313" key="4">
    <source>
        <dbReference type="EMBL" id="PSI01070.1"/>
    </source>
</evidence>
<dbReference type="InterPro" id="IPR044672">
    <property type="entry name" value="MOCS2A"/>
</dbReference>
<name>A0A2P7ECX9_9SYNE</name>
<dbReference type="EMBL" id="PXVC01000051">
    <property type="protein sequence ID" value="PSI01070.1"/>
    <property type="molecule type" value="Genomic_DNA"/>
</dbReference>
<comment type="caution">
    <text evidence="4">The sequence shown here is derived from an EMBL/GenBank/DDBJ whole genome shotgun (WGS) entry which is preliminary data.</text>
</comment>
<dbReference type="GO" id="GO:1990133">
    <property type="term" value="C:molybdopterin adenylyltransferase complex"/>
    <property type="evidence" value="ECO:0007669"/>
    <property type="project" value="TreeGrafter"/>
</dbReference>
<organism evidence="4 5">
    <name type="scientific">Synechococcus lacustris str. Tous</name>
    <dbReference type="NCBI Taxonomy" id="1910958"/>
    <lineage>
        <taxon>Bacteria</taxon>
        <taxon>Bacillati</taxon>
        <taxon>Cyanobacteriota</taxon>
        <taxon>Cyanophyceae</taxon>
        <taxon>Synechococcales</taxon>
        <taxon>Synechococcaceae</taxon>
        <taxon>Synechococcus</taxon>
    </lineage>
</organism>
<protein>
    <recommendedName>
        <fullName evidence="3">Molybdopterin synthase sulfur carrier subunit</fullName>
    </recommendedName>
</protein>
<dbReference type="SUPFAM" id="SSF54285">
    <property type="entry name" value="MoaD/ThiS"/>
    <property type="match status" value="1"/>
</dbReference>
<evidence type="ECO:0000256" key="1">
    <source>
        <dbReference type="ARBA" id="ARBA00022741"/>
    </source>
</evidence>
<gene>
    <name evidence="4" type="ORF">C7K08_09770</name>
</gene>
<dbReference type="Proteomes" id="UP000240206">
    <property type="component" value="Unassembled WGS sequence"/>
</dbReference>